<dbReference type="PANTHER" id="PTHR31635">
    <property type="entry name" value="REVERSE TRANSCRIPTASE DOMAIN-CONTAINING PROTEIN-RELATED"/>
    <property type="match status" value="1"/>
</dbReference>
<dbReference type="CDD" id="cd01650">
    <property type="entry name" value="RT_nLTR_like"/>
    <property type="match status" value="1"/>
</dbReference>
<accession>A0A8J1LKD9</accession>
<name>A0A8J1LKD9_XENLA</name>
<feature type="domain" description="Reverse transcriptase" evidence="1">
    <location>
        <begin position="121"/>
        <end position="392"/>
    </location>
</feature>
<evidence type="ECO:0000259" key="1">
    <source>
        <dbReference type="PROSITE" id="PS50878"/>
    </source>
</evidence>
<dbReference type="Pfam" id="PF00078">
    <property type="entry name" value="RVT_1"/>
    <property type="match status" value="1"/>
</dbReference>
<organism evidence="2 4">
    <name type="scientific">Xenopus laevis</name>
    <name type="common">African clawed frog</name>
    <dbReference type="NCBI Taxonomy" id="8355"/>
    <lineage>
        <taxon>Eukaryota</taxon>
        <taxon>Metazoa</taxon>
        <taxon>Chordata</taxon>
        <taxon>Craniata</taxon>
        <taxon>Vertebrata</taxon>
        <taxon>Euteleostomi</taxon>
        <taxon>Amphibia</taxon>
        <taxon>Batrachia</taxon>
        <taxon>Anura</taxon>
        <taxon>Pipoidea</taxon>
        <taxon>Pipidae</taxon>
        <taxon>Xenopodinae</taxon>
        <taxon>Xenopus</taxon>
        <taxon>Xenopus</taxon>
    </lineage>
</organism>
<reference evidence="3 4" key="1">
    <citation type="submission" date="2025-04" db="UniProtKB">
        <authorList>
            <consortium name="RefSeq"/>
        </authorList>
    </citation>
    <scope>IDENTIFICATION</scope>
    <source>
        <strain evidence="3 4">J_2021</strain>
        <tissue evidence="3 4">Erythrocytes</tissue>
    </source>
</reference>
<dbReference type="Proteomes" id="UP000186698">
    <property type="component" value="Chromosome 8S"/>
</dbReference>
<dbReference type="RefSeq" id="XP_041429991.1">
    <property type="nucleotide sequence ID" value="XM_041574057.1"/>
</dbReference>
<dbReference type="PROSITE" id="PS50878">
    <property type="entry name" value="RT_POL"/>
    <property type="match status" value="1"/>
</dbReference>
<evidence type="ECO:0000313" key="3">
    <source>
        <dbReference type="RefSeq" id="XP_041429991.1"/>
    </source>
</evidence>
<sequence length="875" mass="99673">MLSRDPAQITAIPRIVTAEGAEHQNPDQILEDFACFYSELYRSKASFSQEALGGYLDGISFPKLSRNDSETLNQTITSEEVLEAIAAFPSGKSPGPDGLPMEWYKAHGDLIAPQLTSLFNDIVQGAPLPITSKLATVVLILKEGKPPENCGSYRPISLLNSDIKILAKILANRLKLVIEQLIHPDQTGFMPNKGTDINIRRLYTNISANHRNMGERIVVSLDTEKAFDTIEWSYLWQILSRYELGNNYIAWVKALYDSPRARVRVNSGLTGEIPLARGTRQGCPLSPLLFALAIEPLAIRIRSNPQIVGLQLQRWEEKLSLYADDMLVYLADPRDSLSRLLGEIAGFGDFTGLRVNWGKSLVFPIDSGAQRDMRHGPLLQWVDSFRYLGIEIHKDTKKYVDLNLTPLIRSLKLKVQNWANLPLSLPGRINILKLIFLPKLLYAFHNSPVVPPRTWFRNLDAIVRGFIWAGERPRIGWQTLQAPVNRGGLSLPNFLLYFYASQLVYAWWWLNPNPNNQAVVLEAGLISSFEALANQLHRGLTSIYDLTPSMKTVCTVFQRTVVSPSRKRSQWSKWSPLWGNETLIQLRQVPDPATWASVGIRYLGDVVRSGEIKQFEQLKEDYGLQNRMLFRFLQLRHALAAQFPEGAPVLVETTLESYLRRPELVRQLSWFYALLLREDFDPLQHFCRKWQHEFPQLNDGDWKEILCQIPEANISSRDRYIQSKFLNRVYLTPHRLARIYPGCPDVCPKCNRDQGTYKHVFWDCPEIQRFWGEIMQFAGTKLGLPNVCSPELCLLGITEGLDLGSSERICLLQLVHFAKKAILMNWKATAPPSLRFWKKLINNVLPSQKLTYQARGCPGKFGKIWNAWLGADRTP</sequence>
<dbReference type="SUPFAM" id="SSF56672">
    <property type="entry name" value="DNA/RNA polymerases"/>
    <property type="match status" value="1"/>
</dbReference>
<dbReference type="GeneID" id="373652"/>
<dbReference type="InterPro" id="IPR000477">
    <property type="entry name" value="RT_dom"/>
</dbReference>
<evidence type="ECO:0000313" key="4">
    <source>
        <dbReference type="RefSeq" id="XP_041429992.1"/>
    </source>
</evidence>
<evidence type="ECO:0000313" key="2">
    <source>
        <dbReference type="Proteomes" id="UP000186698"/>
    </source>
</evidence>
<protein>
    <submittedName>
        <fullName evidence="3 4">Protein max isoform X1</fullName>
    </submittedName>
</protein>
<keyword evidence="2" id="KW-1185">Reference proteome</keyword>
<dbReference type="RefSeq" id="XP_041429992.1">
    <property type="nucleotide sequence ID" value="XM_041574058.1"/>
</dbReference>
<dbReference type="PANTHER" id="PTHR31635:SF196">
    <property type="entry name" value="REVERSE TRANSCRIPTASE DOMAIN-CONTAINING PROTEIN-RELATED"/>
    <property type="match status" value="1"/>
</dbReference>
<dbReference type="OrthoDB" id="9909359at2759"/>
<gene>
    <name evidence="3 4" type="primary">max.S</name>
    <name evidence="3 4" type="synonym">bhlhd4</name>
    <name evidence="3 4" type="synonym">bhlhd5</name>
    <name evidence="3 4" type="synonym">bhlhd6</name>
    <name evidence="3 4" type="synonym">bhlhd7</name>
    <name evidence="3 4" type="synonym">bhlhd8</name>
    <name evidence="3 4" type="synonym">max</name>
    <name evidence="3 4" type="synonym">max-a</name>
    <name evidence="3 4" type="synonym">max-b</name>
    <name evidence="3 4" type="synonym">max.L</name>
    <name evidence="3 4" type="synonym">xmax2</name>
    <name evidence="3 4" type="synonym">xmax4</name>
</gene>
<dbReference type="CTD" id="373652"/>
<dbReference type="AlphaFoldDB" id="A0A8J1LKD9"/>
<proteinExistence type="predicted"/>
<dbReference type="InterPro" id="IPR043502">
    <property type="entry name" value="DNA/RNA_pol_sf"/>
</dbReference>